<evidence type="ECO:0000313" key="14">
    <source>
        <dbReference type="EMBL" id="KAG6513268.1"/>
    </source>
</evidence>
<dbReference type="SUPFAM" id="SSF48264">
    <property type="entry name" value="Cytochrome P450"/>
    <property type="match status" value="2"/>
</dbReference>
<keyword evidence="4" id="KW-0349">Heme</keyword>
<protein>
    <submittedName>
        <fullName evidence="14">Uncharacterized protein</fullName>
    </submittedName>
</protein>
<dbReference type="Gene3D" id="1.10.630.10">
    <property type="entry name" value="Cytochrome P450"/>
    <property type="match status" value="2"/>
</dbReference>
<evidence type="ECO:0000256" key="1">
    <source>
        <dbReference type="ARBA" id="ARBA00001971"/>
    </source>
</evidence>
<dbReference type="GO" id="GO:0016020">
    <property type="term" value="C:membrane"/>
    <property type="evidence" value="ECO:0007669"/>
    <property type="project" value="UniProtKB-SubCell"/>
</dbReference>
<dbReference type="InterPro" id="IPR001128">
    <property type="entry name" value="Cyt_P450"/>
</dbReference>
<dbReference type="PANTHER" id="PTHR47944">
    <property type="entry name" value="CYTOCHROME P450 98A9"/>
    <property type="match status" value="1"/>
</dbReference>
<dbReference type="PRINTS" id="PR00385">
    <property type="entry name" value="P450"/>
</dbReference>
<dbReference type="GO" id="GO:0010333">
    <property type="term" value="F:terpene synthase activity"/>
    <property type="evidence" value="ECO:0007669"/>
    <property type="project" value="UniProtKB-ARBA"/>
</dbReference>
<feature type="transmembrane region" description="Helical" evidence="13">
    <location>
        <begin position="12"/>
        <end position="30"/>
    </location>
</feature>
<name>A0A8J5GWZ1_ZINOF</name>
<dbReference type="PANTHER" id="PTHR47944:SF18">
    <property type="entry name" value="FLAVONOID 3'-MONOOXYGENASE"/>
    <property type="match status" value="1"/>
</dbReference>
<dbReference type="InterPro" id="IPR017972">
    <property type="entry name" value="Cyt_P450_CS"/>
</dbReference>
<dbReference type="EMBL" id="JACMSC010000007">
    <property type="protein sequence ID" value="KAG6513268.1"/>
    <property type="molecule type" value="Genomic_DNA"/>
</dbReference>
<dbReference type="InterPro" id="IPR002401">
    <property type="entry name" value="Cyt_P450_E_grp-I"/>
</dbReference>
<keyword evidence="15" id="KW-1185">Reference proteome</keyword>
<dbReference type="InterPro" id="IPR036396">
    <property type="entry name" value="Cyt_P450_sf"/>
</dbReference>
<evidence type="ECO:0000256" key="13">
    <source>
        <dbReference type="SAM" id="Phobius"/>
    </source>
</evidence>
<dbReference type="PROSITE" id="PS00086">
    <property type="entry name" value="CYTOCHROME_P450"/>
    <property type="match status" value="2"/>
</dbReference>
<dbReference type="GO" id="GO:0020037">
    <property type="term" value="F:heme binding"/>
    <property type="evidence" value="ECO:0007669"/>
    <property type="project" value="InterPro"/>
</dbReference>
<evidence type="ECO:0000256" key="5">
    <source>
        <dbReference type="ARBA" id="ARBA00022692"/>
    </source>
</evidence>
<evidence type="ECO:0000313" key="15">
    <source>
        <dbReference type="Proteomes" id="UP000734854"/>
    </source>
</evidence>
<comment type="cofactor">
    <cofactor evidence="1">
        <name>heme</name>
        <dbReference type="ChEBI" id="CHEBI:30413"/>
    </cofactor>
</comment>
<keyword evidence="11" id="KW-0503">Monooxygenase</keyword>
<dbReference type="PRINTS" id="PR00463">
    <property type="entry name" value="EP450I"/>
</dbReference>
<dbReference type="GO" id="GO:0016705">
    <property type="term" value="F:oxidoreductase activity, acting on paired donors, with incorporation or reduction of molecular oxygen"/>
    <property type="evidence" value="ECO:0007669"/>
    <property type="project" value="InterPro"/>
</dbReference>
<reference evidence="14 15" key="1">
    <citation type="submission" date="2020-08" db="EMBL/GenBank/DDBJ databases">
        <title>Plant Genome Project.</title>
        <authorList>
            <person name="Zhang R.-G."/>
        </authorList>
    </citation>
    <scope>NUCLEOTIDE SEQUENCE [LARGE SCALE GENOMIC DNA]</scope>
    <source>
        <tissue evidence="14">Rhizome</tissue>
    </source>
</reference>
<accession>A0A8J5GWZ1</accession>
<keyword evidence="6" id="KW-0479">Metal-binding</keyword>
<dbReference type="Proteomes" id="UP000734854">
    <property type="component" value="Unassembled WGS sequence"/>
</dbReference>
<dbReference type="AlphaFoldDB" id="A0A8J5GWZ1"/>
<evidence type="ECO:0000256" key="3">
    <source>
        <dbReference type="ARBA" id="ARBA00010617"/>
    </source>
</evidence>
<evidence type="ECO:0000256" key="10">
    <source>
        <dbReference type="ARBA" id="ARBA00023004"/>
    </source>
</evidence>
<keyword evidence="8 13" id="KW-1133">Transmembrane helix</keyword>
<evidence type="ECO:0000256" key="2">
    <source>
        <dbReference type="ARBA" id="ARBA00004167"/>
    </source>
</evidence>
<proteinExistence type="inferred from homology"/>
<dbReference type="Pfam" id="PF00067">
    <property type="entry name" value="p450"/>
    <property type="match status" value="2"/>
</dbReference>
<evidence type="ECO:0000256" key="12">
    <source>
        <dbReference type="ARBA" id="ARBA00023136"/>
    </source>
</evidence>
<evidence type="ECO:0000256" key="8">
    <source>
        <dbReference type="ARBA" id="ARBA00022989"/>
    </source>
</evidence>
<evidence type="ECO:0000256" key="7">
    <source>
        <dbReference type="ARBA" id="ARBA00022857"/>
    </source>
</evidence>
<comment type="similarity">
    <text evidence="3">Belongs to the cytochrome P450 family.</text>
</comment>
<gene>
    <name evidence="14" type="ORF">ZIOFF_023581</name>
</gene>
<keyword evidence="10" id="KW-0408">Iron</keyword>
<evidence type="ECO:0000256" key="11">
    <source>
        <dbReference type="ARBA" id="ARBA00023033"/>
    </source>
</evidence>
<dbReference type="GO" id="GO:0004497">
    <property type="term" value="F:monooxygenase activity"/>
    <property type="evidence" value="ECO:0007669"/>
    <property type="project" value="UniProtKB-KW"/>
</dbReference>
<comment type="caution">
    <text evidence="14">The sequence shown here is derived from an EMBL/GenBank/DDBJ whole genome shotgun (WGS) entry which is preliminary data.</text>
</comment>
<keyword evidence="12 13" id="KW-0472">Membrane</keyword>
<organism evidence="14 15">
    <name type="scientific">Zingiber officinale</name>
    <name type="common">Ginger</name>
    <name type="synonym">Amomum zingiber</name>
    <dbReference type="NCBI Taxonomy" id="94328"/>
    <lineage>
        <taxon>Eukaryota</taxon>
        <taxon>Viridiplantae</taxon>
        <taxon>Streptophyta</taxon>
        <taxon>Embryophyta</taxon>
        <taxon>Tracheophyta</taxon>
        <taxon>Spermatophyta</taxon>
        <taxon>Magnoliopsida</taxon>
        <taxon>Liliopsida</taxon>
        <taxon>Zingiberales</taxon>
        <taxon>Zingiberaceae</taxon>
        <taxon>Zingiber</taxon>
    </lineage>
</organism>
<keyword evidence="5 13" id="KW-0812">Transmembrane</keyword>
<dbReference type="GO" id="GO:0005506">
    <property type="term" value="F:iron ion binding"/>
    <property type="evidence" value="ECO:0007669"/>
    <property type="project" value="InterPro"/>
</dbReference>
<comment type="subcellular location">
    <subcellularLocation>
        <location evidence="2">Membrane</location>
        <topology evidence="2">Single-pass membrane protein</topology>
    </subcellularLocation>
</comment>
<keyword evidence="9" id="KW-0560">Oxidoreductase</keyword>
<evidence type="ECO:0000256" key="4">
    <source>
        <dbReference type="ARBA" id="ARBA00022617"/>
    </source>
</evidence>
<sequence>MAATRIDSYLWGGAAALLVVLHLLLSRWFLRKPRSRLPLPPGPRGVPVLGALPLVGSSAHSNLARLAARYGPIMSLRLGSHLCVVASDASSARAFLKTADAQFAHRPDPISARDVSYQRQNLVMSDATPTWKHMRKMCSLHLLGGRALADWAPTRRAEFRRLVDALRRLHDAGQPVPIFNLLLYTLANVMGTISVGSRVFDDHGDESNKFKDVLSDLLTGGAQFNVSDFFPSIAWMDLQGIQAKMFKVSKRLDALVTRLFEEHQRTRESRRGAPDFVDKVMANKVSEDGATISDVNVRALIFVSLLPGTDTSSTIVEWTLAEMLTNPAILRRLQGETESVVGRDRLLEESDIPNLPYLQAVCKEALRLHPPTPLMLPHFSHEDCEVGGFFIPKHTRLLVNVWAIGRDPAVWENPLTFDPDRFLPGGKGARYDPLGNDGNFGFIPFGVGRRSCAAKLLGMLFVQYLVGTLAHAFDWKLPEGEEDIDMEAKPAWAIADAFTAAPIEAMATASMDSYLWGGAALLLALHLLLRRWLLRKPRPRPPLPPGPRGLPVLGALPLVGASAHSNFARMAARYGPIISLRLGSHLCVVANDASTARAFLKTADAQFSHRPDPISARDVSYQRQNLVMSDNTPTWKHMRKMCSLHLLGGKALADWAPTRRAEFRRLVDALRRLHDAGQPVPLFDLLLYTLANVVGTIAVGGRVFEDHGDESNKFKDVLSDMLTGGGQFNVGDFLPSIAWMDLQGIQAKMLSAHKRFDAMVSRQFEEHQRTRESRRGAPDFIDKVMANKVSEDGTAISDINVRALICDLFTAGTDTSSIVVEWIFAEMLKNPAILRRLQAETEAVVGRDRLLDESDIPKLPYLQAVCKEGLRLHPSTPLMLPHFSHEDSEVAGFFIPKHTRLLVNVWAIGRDPAVWENPLAFDPDRFLPGGKGERYDPLGRDGNFGFIPFGVGRRSCVGKLVGMLFVQCLVGMLAHAFDWELPEGEEEIDMEAKPGFALPKSVPLKAFARPRLSPAAYV</sequence>
<evidence type="ECO:0000256" key="9">
    <source>
        <dbReference type="ARBA" id="ARBA00023002"/>
    </source>
</evidence>
<dbReference type="FunFam" id="1.10.630.10:FF:000097">
    <property type="entry name" value="Cytochrome P-450 19"/>
    <property type="match status" value="2"/>
</dbReference>
<keyword evidence="7" id="KW-0521">NADP</keyword>
<evidence type="ECO:0000256" key="6">
    <source>
        <dbReference type="ARBA" id="ARBA00022723"/>
    </source>
</evidence>
<dbReference type="GO" id="GO:0080027">
    <property type="term" value="P:response to herbivore"/>
    <property type="evidence" value="ECO:0007669"/>
    <property type="project" value="UniProtKB-ARBA"/>
</dbReference>